<dbReference type="InterPro" id="IPR005135">
    <property type="entry name" value="Endo/exonuclease/phosphatase"/>
</dbReference>
<dbReference type="Gene3D" id="3.60.10.10">
    <property type="entry name" value="Endonuclease/exonuclease/phosphatase"/>
    <property type="match status" value="1"/>
</dbReference>
<dbReference type="Pfam" id="PF03372">
    <property type="entry name" value="Exo_endo_phos"/>
    <property type="match status" value="1"/>
</dbReference>
<keyword evidence="4" id="KW-0540">Nuclease</keyword>
<evidence type="ECO:0000256" key="3">
    <source>
        <dbReference type="ARBA" id="ARBA00004322"/>
    </source>
</evidence>
<comment type="subcellular location">
    <subcellularLocation>
        <location evidence="3">Nucleus</location>
        <location evidence="3">PML body</location>
    </subcellularLocation>
</comment>
<keyword evidence="9" id="KW-0234">DNA repair</keyword>
<evidence type="ECO:0000256" key="10">
    <source>
        <dbReference type="ARBA" id="ARBA00023242"/>
    </source>
</evidence>
<keyword evidence="7" id="KW-0378">Hydrolase</keyword>
<comment type="cofactor">
    <cofactor evidence="2">
        <name>Mg(2+)</name>
        <dbReference type="ChEBI" id="CHEBI:18420"/>
    </cofactor>
</comment>
<dbReference type="GO" id="GO:0006302">
    <property type="term" value="P:double-strand break repair"/>
    <property type="evidence" value="ECO:0007669"/>
    <property type="project" value="TreeGrafter"/>
</dbReference>
<keyword evidence="5" id="KW-0479">Metal-binding</keyword>
<sequence length="277" mass="32176">MQLQGHLYHTTWIPFTKPKWSAISFPHENQCPRKSISVVTYNIWFDGLLQKERYSALLQEISKYNPDVVCLQECNHQSQKIFTENQFIQENYILSDINTSTFDCWYGITIMLRKDLNIISIEKIPFESRMGRYLAKAVIKVDGKQVSIGTSHFESGFNDLEYRKNQWEVSSANLPDASILCGDFNVHDDHIESEALFKLDWKDSWHTAEKKPKDLERDGITFGIWKGGNNRRLDRILYRGYLKPVSIQTIGDAPLEGYPSTVYISDHFGVYATFEIE</sequence>
<dbReference type="InterPro" id="IPR051547">
    <property type="entry name" value="TDP2-like"/>
</dbReference>
<evidence type="ECO:0000256" key="7">
    <source>
        <dbReference type="ARBA" id="ARBA00022801"/>
    </source>
</evidence>
<keyword evidence="13" id="KW-1185">Reference proteome</keyword>
<dbReference type="GO" id="GO:0070260">
    <property type="term" value="F:5'-tyrosyl-DNA phosphodiesterase activity"/>
    <property type="evidence" value="ECO:0007669"/>
    <property type="project" value="TreeGrafter"/>
</dbReference>
<protein>
    <submittedName>
        <fullName evidence="12">Tyrosyl-DNA phosphodiesterase 2</fullName>
    </submittedName>
</protein>
<dbReference type="GO" id="GO:0004518">
    <property type="term" value="F:nuclease activity"/>
    <property type="evidence" value="ECO:0007669"/>
    <property type="project" value="UniProtKB-KW"/>
</dbReference>
<feature type="domain" description="Endonuclease/exonuclease/phosphatase" evidence="11">
    <location>
        <begin position="39"/>
        <end position="267"/>
    </location>
</feature>
<dbReference type="GO" id="GO:0046872">
    <property type="term" value="F:metal ion binding"/>
    <property type="evidence" value="ECO:0007669"/>
    <property type="project" value="UniProtKB-KW"/>
</dbReference>
<gene>
    <name evidence="12" type="primary">TDP2</name>
    <name evidence="12" type="ORF">HK103_005483</name>
</gene>
<evidence type="ECO:0000313" key="13">
    <source>
        <dbReference type="Proteomes" id="UP001210925"/>
    </source>
</evidence>
<evidence type="ECO:0000256" key="2">
    <source>
        <dbReference type="ARBA" id="ARBA00001946"/>
    </source>
</evidence>
<dbReference type="CDD" id="cd09080">
    <property type="entry name" value="TDP2"/>
    <property type="match status" value="1"/>
</dbReference>
<dbReference type="AlphaFoldDB" id="A0AAD5UF32"/>
<name>A0AAD5UF32_9FUNG</name>
<dbReference type="SUPFAM" id="SSF56219">
    <property type="entry name" value="DNase I-like"/>
    <property type="match status" value="1"/>
</dbReference>
<evidence type="ECO:0000259" key="11">
    <source>
        <dbReference type="Pfam" id="PF03372"/>
    </source>
</evidence>
<dbReference type="InterPro" id="IPR036691">
    <property type="entry name" value="Endo/exonu/phosph_ase_sf"/>
</dbReference>
<evidence type="ECO:0000256" key="9">
    <source>
        <dbReference type="ARBA" id="ARBA00023204"/>
    </source>
</evidence>
<keyword evidence="8" id="KW-0460">Magnesium</keyword>
<accession>A0AAD5UF32</accession>
<dbReference type="PANTHER" id="PTHR15822">
    <property type="entry name" value="TRAF AND TNF RECEPTOR-ASSOCIATED PROTEIN"/>
    <property type="match status" value="1"/>
</dbReference>
<organism evidence="12 13">
    <name type="scientific">Boothiomyces macroporosus</name>
    <dbReference type="NCBI Taxonomy" id="261099"/>
    <lineage>
        <taxon>Eukaryota</taxon>
        <taxon>Fungi</taxon>
        <taxon>Fungi incertae sedis</taxon>
        <taxon>Chytridiomycota</taxon>
        <taxon>Chytridiomycota incertae sedis</taxon>
        <taxon>Chytridiomycetes</taxon>
        <taxon>Rhizophydiales</taxon>
        <taxon>Terramycetaceae</taxon>
        <taxon>Boothiomyces</taxon>
    </lineage>
</organism>
<evidence type="ECO:0000256" key="8">
    <source>
        <dbReference type="ARBA" id="ARBA00022842"/>
    </source>
</evidence>
<proteinExistence type="predicted"/>
<keyword evidence="10" id="KW-0539">Nucleus</keyword>
<dbReference type="PANTHER" id="PTHR15822:SF4">
    <property type="entry name" value="TYROSYL-DNA PHOSPHODIESTERASE 2"/>
    <property type="match status" value="1"/>
</dbReference>
<evidence type="ECO:0000256" key="4">
    <source>
        <dbReference type="ARBA" id="ARBA00022722"/>
    </source>
</evidence>
<evidence type="ECO:0000256" key="6">
    <source>
        <dbReference type="ARBA" id="ARBA00022763"/>
    </source>
</evidence>
<dbReference type="Proteomes" id="UP001210925">
    <property type="component" value="Unassembled WGS sequence"/>
</dbReference>
<evidence type="ECO:0000256" key="5">
    <source>
        <dbReference type="ARBA" id="ARBA00022723"/>
    </source>
</evidence>
<keyword evidence="6" id="KW-0227">DNA damage</keyword>
<evidence type="ECO:0000313" key="12">
    <source>
        <dbReference type="EMBL" id="KAJ3256485.1"/>
    </source>
</evidence>
<comment type="caution">
    <text evidence="12">The sequence shown here is derived from an EMBL/GenBank/DDBJ whole genome shotgun (WGS) entry which is preliminary data.</text>
</comment>
<evidence type="ECO:0000256" key="1">
    <source>
        <dbReference type="ARBA" id="ARBA00001936"/>
    </source>
</evidence>
<dbReference type="EMBL" id="JADGKB010000050">
    <property type="protein sequence ID" value="KAJ3256485.1"/>
    <property type="molecule type" value="Genomic_DNA"/>
</dbReference>
<dbReference type="GO" id="GO:0003697">
    <property type="term" value="F:single-stranded DNA binding"/>
    <property type="evidence" value="ECO:0007669"/>
    <property type="project" value="TreeGrafter"/>
</dbReference>
<comment type="cofactor">
    <cofactor evidence="1">
        <name>Mn(2+)</name>
        <dbReference type="ChEBI" id="CHEBI:29035"/>
    </cofactor>
</comment>
<dbReference type="GO" id="GO:0005737">
    <property type="term" value="C:cytoplasm"/>
    <property type="evidence" value="ECO:0007669"/>
    <property type="project" value="TreeGrafter"/>
</dbReference>
<reference evidence="12" key="1">
    <citation type="submission" date="2020-05" db="EMBL/GenBank/DDBJ databases">
        <title>Phylogenomic resolution of chytrid fungi.</title>
        <authorList>
            <person name="Stajich J.E."/>
            <person name="Amses K."/>
            <person name="Simmons R."/>
            <person name="Seto K."/>
            <person name="Myers J."/>
            <person name="Bonds A."/>
            <person name="Quandt C.A."/>
            <person name="Barry K."/>
            <person name="Liu P."/>
            <person name="Grigoriev I."/>
            <person name="Longcore J.E."/>
            <person name="James T.Y."/>
        </authorList>
    </citation>
    <scope>NUCLEOTIDE SEQUENCE</scope>
    <source>
        <strain evidence="12">PLAUS21</strain>
    </source>
</reference>